<dbReference type="InterPro" id="IPR036604">
    <property type="entry name" value="PurS-like_sf"/>
</dbReference>
<comment type="subunit">
    <text evidence="6">Part of the FGAM synthase complex composed of 1 PurL, 1 PurQ and 2 PurS subunits.</text>
</comment>
<keyword evidence="5 6" id="KW-0067">ATP-binding</keyword>
<keyword evidence="1 6" id="KW-0963">Cytoplasm</keyword>
<dbReference type="Proteomes" id="UP000060043">
    <property type="component" value="Chromosome"/>
</dbReference>
<dbReference type="NCBIfam" id="TIGR00302">
    <property type="entry name" value="phosphoribosylformylglycinamidine synthase subunit PurS"/>
    <property type="match status" value="1"/>
</dbReference>
<sequence length="92" mass="10638">MIKTLYNVELIIISKDGIRDPEGETIQRYVVQKSTNNVRETRAGKYLLFRIESNSSEEAQETVKRIAEEMRLFNPIVHKIIIRVSRSEGSSN</sequence>
<comment type="similarity">
    <text evidence="6">Belongs to the PurS family.</text>
</comment>
<comment type="subcellular location">
    <subcellularLocation>
        <location evidence="6">Cytoplasm</location>
    </subcellularLocation>
</comment>
<comment type="pathway">
    <text evidence="6">Purine metabolism; IMP biosynthesis via de novo pathway; 5-amino-1-(5-phospho-D-ribosyl)imidazole from N(2)-formyl-N(1)-(5-phospho-D-ribosyl)glycinamide: step 1/2.</text>
</comment>
<dbReference type="GeneID" id="14552101"/>
<organism evidence="7 10">
    <name type="scientific">Sulfolobus acidocaldarius</name>
    <dbReference type="NCBI Taxonomy" id="2285"/>
    <lineage>
        <taxon>Archaea</taxon>
        <taxon>Thermoproteota</taxon>
        <taxon>Thermoprotei</taxon>
        <taxon>Sulfolobales</taxon>
        <taxon>Sulfolobaceae</taxon>
        <taxon>Sulfolobus</taxon>
    </lineage>
</organism>
<dbReference type="OMA" id="PNVHVVE"/>
<evidence type="ECO:0000256" key="4">
    <source>
        <dbReference type="ARBA" id="ARBA00022755"/>
    </source>
</evidence>
<accession>A0A0U3H6I0</accession>
<name>A0A0U3H6I0_9CREN</name>
<dbReference type="RefSeq" id="WP_011278423.1">
    <property type="nucleotide sequence ID" value="NZ_BHWZ01000004.1"/>
</dbReference>
<comment type="catalytic activity">
    <reaction evidence="6">
        <text>N(2)-formyl-N(1)-(5-phospho-beta-D-ribosyl)glycinamide + L-glutamine + ATP + H2O = 2-formamido-N(1)-(5-O-phospho-beta-D-ribosyl)acetamidine + L-glutamate + ADP + phosphate + H(+)</text>
        <dbReference type="Rhea" id="RHEA:17129"/>
        <dbReference type="ChEBI" id="CHEBI:15377"/>
        <dbReference type="ChEBI" id="CHEBI:15378"/>
        <dbReference type="ChEBI" id="CHEBI:29985"/>
        <dbReference type="ChEBI" id="CHEBI:30616"/>
        <dbReference type="ChEBI" id="CHEBI:43474"/>
        <dbReference type="ChEBI" id="CHEBI:58359"/>
        <dbReference type="ChEBI" id="CHEBI:147286"/>
        <dbReference type="ChEBI" id="CHEBI:147287"/>
        <dbReference type="ChEBI" id="CHEBI:456216"/>
        <dbReference type="EC" id="6.3.5.3"/>
    </reaction>
</comment>
<dbReference type="Proteomes" id="UP000065473">
    <property type="component" value="Chromosome"/>
</dbReference>
<gene>
    <name evidence="6" type="primary">purS</name>
    <name evidence="7" type="ORF">ATY89_10065</name>
    <name evidence="8" type="ORF">ATZ20_01620</name>
</gene>
<evidence type="ECO:0000256" key="3">
    <source>
        <dbReference type="ARBA" id="ARBA00022741"/>
    </source>
</evidence>
<reference evidence="9 10" key="1">
    <citation type="submission" date="2015-12" db="EMBL/GenBank/DDBJ databases">
        <title>A stable core within a dynamic pangenome in Sulfolobus acidocaldarius.</title>
        <authorList>
            <person name="Anderson R."/>
            <person name="Kouris A."/>
            <person name="Seward C."/>
            <person name="Campbell K."/>
            <person name="Whitaker R."/>
        </authorList>
    </citation>
    <scope>NUCLEOTIDE SEQUENCE [LARGE SCALE GENOMIC DNA]</scope>
    <source>
        <strain evidence="7 10">GG12-C01-09</strain>
        <strain evidence="8 9">NG05B_CO5_07</strain>
    </source>
</reference>
<evidence type="ECO:0000313" key="10">
    <source>
        <dbReference type="Proteomes" id="UP000065473"/>
    </source>
</evidence>
<evidence type="ECO:0000256" key="6">
    <source>
        <dbReference type="HAMAP-Rule" id="MF_01926"/>
    </source>
</evidence>
<dbReference type="GO" id="GO:0005524">
    <property type="term" value="F:ATP binding"/>
    <property type="evidence" value="ECO:0007669"/>
    <property type="project" value="UniProtKB-UniRule"/>
</dbReference>
<protein>
    <recommendedName>
        <fullName evidence="6">Phosphoribosylformylglycinamidine synthase subunit PurS</fullName>
        <shortName evidence="6">FGAM synthase</shortName>
        <ecNumber evidence="6">6.3.5.3</ecNumber>
    </recommendedName>
    <alternativeName>
        <fullName evidence="6">Formylglycinamide ribonucleotide amidotransferase subunit III</fullName>
        <shortName evidence="6">FGAR amidotransferase III</shortName>
        <shortName evidence="6">FGAR-AT III</shortName>
    </alternativeName>
    <alternativeName>
        <fullName evidence="6">Phosphoribosylformylglycinamidine synthase subunit III</fullName>
    </alternativeName>
</protein>
<dbReference type="NCBIfam" id="NF004450">
    <property type="entry name" value="PRK05783.1"/>
    <property type="match status" value="1"/>
</dbReference>
<dbReference type="SUPFAM" id="SSF82697">
    <property type="entry name" value="PurS-like"/>
    <property type="match status" value="1"/>
</dbReference>
<evidence type="ECO:0000256" key="5">
    <source>
        <dbReference type="ARBA" id="ARBA00022840"/>
    </source>
</evidence>
<dbReference type="PaxDb" id="1435377-SUSAZ_07615"/>
<dbReference type="EMBL" id="CP013695">
    <property type="protein sequence ID" value="ALU30963.1"/>
    <property type="molecule type" value="Genomic_DNA"/>
</dbReference>
<evidence type="ECO:0000313" key="7">
    <source>
        <dbReference type="EMBL" id="ALU30247.1"/>
    </source>
</evidence>
<comment type="function">
    <text evidence="6">Part of the phosphoribosylformylglycinamidine synthase complex involved in the purines biosynthetic pathway. Catalyzes the ATP-dependent conversion of formylglycinamide ribonucleotide (FGAR) and glutamine to yield formylglycinamidine ribonucleotide (FGAM) and glutamate. The FGAM synthase complex is composed of three subunits. PurQ produces an ammonia molecule by converting glutamine to glutamate. PurL transfers the ammonia molecule to FGAR to form FGAM in an ATP-dependent manner. PurS interacts with PurQ and PurL and is thought to assist in the transfer of the ammonia molecule from PurQ to PurL.</text>
</comment>
<dbReference type="Pfam" id="PF02700">
    <property type="entry name" value="PurS"/>
    <property type="match status" value="1"/>
</dbReference>
<dbReference type="Gene3D" id="3.30.1280.10">
    <property type="entry name" value="Phosphoribosylformylglycinamidine synthase subunit PurS"/>
    <property type="match status" value="1"/>
</dbReference>
<dbReference type="GeneID" id="78441951"/>
<keyword evidence="2 6" id="KW-0436">Ligase</keyword>
<dbReference type="PANTHER" id="PTHR34696">
    <property type="entry name" value="PHOSPHORIBOSYLFORMYLGLYCINAMIDINE SYNTHASE SUBUNIT PURS"/>
    <property type="match status" value="1"/>
</dbReference>
<keyword evidence="4 6" id="KW-0658">Purine biosynthesis</keyword>
<evidence type="ECO:0000256" key="2">
    <source>
        <dbReference type="ARBA" id="ARBA00022598"/>
    </source>
</evidence>
<dbReference type="GO" id="GO:0006189">
    <property type="term" value="P:'de novo' IMP biosynthetic process"/>
    <property type="evidence" value="ECO:0007669"/>
    <property type="project" value="UniProtKB-UniRule"/>
</dbReference>
<dbReference type="AlphaFoldDB" id="A0A0U3H6I0"/>
<dbReference type="UniPathway" id="UPA00074">
    <property type="reaction ID" value="UER00128"/>
</dbReference>
<proteinExistence type="inferred from homology"/>
<dbReference type="PANTHER" id="PTHR34696:SF1">
    <property type="entry name" value="PHOSPHORIBOSYLFORMYLGLYCINAMIDINE SYNTHASE SUBUNIT PURS"/>
    <property type="match status" value="1"/>
</dbReference>
<evidence type="ECO:0000313" key="9">
    <source>
        <dbReference type="Proteomes" id="UP000060043"/>
    </source>
</evidence>
<dbReference type="EC" id="6.3.5.3" evidence="6"/>
<dbReference type="STRING" id="1435377.SUSAZ_07615"/>
<dbReference type="HAMAP" id="MF_01926">
    <property type="entry name" value="PurS"/>
    <property type="match status" value="1"/>
</dbReference>
<evidence type="ECO:0000313" key="8">
    <source>
        <dbReference type="EMBL" id="ALU30963.1"/>
    </source>
</evidence>
<dbReference type="EMBL" id="CP013694">
    <property type="protein sequence ID" value="ALU30247.1"/>
    <property type="molecule type" value="Genomic_DNA"/>
</dbReference>
<dbReference type="OrthoDB" id="56303at2157"/>
<keyword evidence="3 6" id="KW-0547">Nucleotide-binding</keyword>
<dbReference type="GO" id="GO:0005737">
    <property type="term" value="C:cytoplasm"/>
    <property type="evidence" value="ECO:0007669"/>
    <property type="project" value="UniProtKB-SubCell"/>
</dbReference>
<dbReference type="GO" id="GO:0004642">
    <property type="term" value="F:phosphoribosylformylglycinamidine synthase activity"/>
    <property type="evidence" value="ECO:0007669"/>
    <property type="project" value="UniProtKB-UniRule"/>
</dbReference>
<dbReference type="InterPro" id="IPR003850">
    <property type="entry name" value="PurS"/>
</dbReference>
<evidence type="ECO:0000256" key="1">
    <source>
        <dbReference type="ARBA" id="ARBA00022490"/>
    </source>
</evidence>